<reference evidence="1" key="1">
    <citation type="submission" date="2021-06" db="EMBL/GenBank/DDBJ databases">
        <authorList>
            <person name="Kallberg Y."/>
            <person name="Tangrot J."/>
            <person name="Rosling A."/>
        </authorList>
    </citation>
    <scope>NUCLEOTIDE SEQUENCE</scope>
    <source>
        <strain evidence="1">MA453B</strain>
    </source>
</reference>
<proteinExistence type="predicted"/>
<dbReference type="EMBL" id="CAJVPY010021373">
    <property type="protein sequence ID" value="CAG8779294.1"/>
    <property type="molecule type" value="Genomic_DNA"/>
</dbReference>
<accession>A0A9N9JHT5</accession>
<name>A0A9N9JHT5_9GLOM</name>
<dbReference type="AlphaFoldDB" id="A0A9N9JHT5"/>
<keyword evidence="2" id="KW-1185">Reference proteome</keyword>
<sequence length="103" mass="12358">MSNLTRLHYFENNISWSLESFLQWSLFYANDFDGNKDKEHRIYKTHLEAIYNDPNLLKNRDSEKCVTSSKGARIRLTARWIRLAGHLRIRLNWAQLRTALYEI</sequence>
<dbReference type="Proteomes" id="UP000789405">
    <property type="component" value="Unassembled WGS sequence"/>
</dbReference>
<dbReference type="OrthoDB" id="2441073at2759"/>
<evidence type="ECO:0000313" key="1">
    <source>
        <dbReference type="EMBL" id="CAG8779294.1"/>
    </source>
</evidence>
<gene>
    <name evidence="1" type="ORF">DERYTH_LOCUS19453</name>
</gene>
<evidence type="ECO:0000313" key="2">
    <source>
        <dbReference type="Proteomes" id="UP000789405"/>
    </source>
</evidence>
<organism evidence="1 2">
    <name type="scientific">Dentiscutata erythropus</name>
    <dbReference type="NCBI Taxonomy" id="1348616"/>
    <lineage>
        <taxon>Eukaryota</taxon>
        <taxon>Fungi</taxon>
        <taxon>Fungi incertae sedis</taxon>
        <taxon>Mucoromycota</taxon>
        <taxon>Glomeromycotina</taxon>
        <taxon>Glomeromycetes</taxon>
        <taxon>Diversisporales</taxon>
        <taxon>Gigasporaceae</taxon>
        <taxon>Dentiscutata</taxon>
    </lineage>
</organism>
<comment type="caution">
    <text evidence="1">The sequence shown here is derived from an EMBL/GenBank/DDBJ whole genome shotgun (WGS) entry which is preliminary data.</text>
</comment>
<protein>
    <submittedName>
        <fullName evidence="1">16688_t:CDS:1</fullName>
    </submittedName>
</protein>